<proteinExistence type="predicted"/>
<sequence>MSKKIIVINIGWEQEPLLDQLRNSGYEIYGVHFEKLNYPFLKDLLVCDFRDLNKILGFAKLIRPDAVISDQCDYSHFAQAVVSEVLSLPGPTLSQAQISSNKLVQRSVAKLKGIKIPKFKSAITFEEAIVAADEIGFPLIIKPVDNRGSIGVNKVGDIRELKDSFFNSLGESHSRTVVIEQFVEGFEITVDGYCFNGNPKSLTLAKKKHLDENVRVAMEIEYPGNIGNELYLKAMKNNEETIKALGYTFGMTHAEYIVDKNEEIYLVEAANRGGGVFTSELIVPNVSGIDLVNLYIQDTMGFKNNENDFSSVLKNPTILKFFSFPPGKLLKVELPNSILNDPEVLKVKILVSEERTITNITSDANRHGFVILTSKADLSQKADMVVNKIKLTYAD</sequence>
<dbReference type="PANTHER" id="PTHR43585:SF2">
    <property type="entry name" value="ATP-GRASP ENZYME FSQD"/>
    <property type="match status" value="1"/>
</dbReference>
<dbReference type="Gene3D" id="3.30.470.20">
    <property type="entry name" value="ATP-grasp fold, B domain"/>
    <property type="match status" value="1"/>
</dbReference>
<dbReference type="RefSeq" id="WP_243815144.1">
    <property type="nucleotide sequence ID" value="NZ_CP091928.1"/>
</dbReference>
<name>A0AAE9GDT6_9LEPT</name>
<dbReference type="InterPro" id="IPR011761">
    <property type="entry name" value="ATP-grasp"/>
</dbReference>
<reference evidence="6" key="1">
    <citation type="submission" date="2022-02" db="EMBL/GenBank/DDBJ databases">
        <title>The genetically variable rfb locus in Leptospira is a mobile cassette and a molecular signature of serovar identity.</title>
        <authorList>
            <person name="Nieves C."/>
            <person name="Vincent A.T."/>
            <person name="Zarantonelli L."/>
            <person name="Picardeau M."/>
            <person name="Veyrier F.J."/>
            <person name="Buschiazzo A."/>
        </authorList>
    </citation>
    <scope>NUCLEOTIDE SEQUENCE</scope>
    <source>
        <strain evidence="6">IP1512017</strain>
    </source>
</reference>
<evidence type="ECO:0000256" key="3">
    <source>
        <dbReference type="ARBA" id="ARBA00022840"/>
    </source>
</evidence>
<evidence type="ECO:0000256" key="1">
    <source>
        <dbReference type="ARBA" id="ARBA00022598"/>
    </source>
</evidence>
<dbReference type="Gene3D" id="3.40.50.20">
    <property type="match status" value="1"/>
</dbReference>
<evidence type="ECO:0000259" key="5">
    <source>
        <dbReference type="PROSITE" id="PS50975"/>
    </source>
</evidence>
<evidence type="ECO:0000313" key="7">
    <source>
        <dbReference type="Proteomes" id="UP000829829"/>
    </source>
</evidence>
<organism evidence="6 7">
    <name type="scientific">Leptospira noguchii</name>
    <dbReference type="NCBI Taxonomy" id="28182"/>
    <lineage>
        <taxon>Bacteria</taxon>
        <taxon>Pseudomonadati</taxon>
        <taxon>Spirochaetota</taxon>
        <taxon>Spirochaetia</taxon>
        <taxon>Leptospirales</taxon>
        <taxon>Leptospiraceae</taxon>
        <taxon>Leptospira</taxon>
    </lineage>
</organism>
<evidence type="ECO:0000313" key="6">
    <source>
        <dbReference type="EMBL" id="UOG55391.1"/>
    </source>
</evidence>
<feature type="domain" description="ATP-grasp" evidence="5">
    <location>
        <begin position="106"/>
        <end position="300"/>
    </location>
</feature>
<dbReference type="GO" id="GO:0016874">
    <property type="term" value="F:ligase activity"/>
    <property type="evidence" value="ECO:0007669"/>
    <property type="project" value="UniProtKB-KW"/>
</dbReference>
<dbReference type="GO" id="GO:0046872">
    <property type="term" value="F:metal ion binding"/>
    <property type="evidence" value="ECO:0007669"/>
    <property type="project" value="InterPro"/>
</dbReference>
<dbReference type="EMBL" id="CP091957">
    <property type="protein sequence ID" value="UOG55391.1"/>
    <property type="molecule type" value="Genomic_DNA"/>
</dbReference>
<dbReference type="Pfam" id="PF18603">
    <property type="entry name" value="LAL_C2"/>
    <property type="match status" value="1"/>
</dbReference>
<dbReference type="Proteomes" id="UP000829829">
    <property type="component" value="Chromosome 1"/>
</dbReference>
<evidence type="ECO:0000256" key="2">
    <source>
        <dbReference type="ARBA" id="ARBA00022741"/>
    </source>
</evidence>
<evidence type="ECO:0000256" key="4">
    <source>
        <dbReference type="PROSITE-ProRule" id="PRU00409"/>
    </source>
</evidence>
<dbReference type="InterPro" id="IPR013815">
    <property type="entry name" value="ATP_grasp_subdomain_1"/>
</dbReference>
<keyword evidence="2 4" id="KW-0547">Nucleotide-binding</keyword>
<dbReference type="AlphaFoldDB" id="A0AAE9GDT6"/>
<accession>A0AAE9GDT6</accession>
<keyword evidence="3 4" id="KW-0067">ATP-binding</keyword>
<gene>
    <name evidence="6" type="ORF">MAL03_10725</name>
</gene>
<dbReference type="InterPro" id="IPR040570">
    <property type="entry name" value="LAL_C2"/>
</dbReference>
<dbReference type="InterPro" id="IPR052032">
    <property type="entry name" value="ATP-dep_AA_Ligase"/>
</dbReference>
<dbReference type="SUPFAM" id="SSF56059">
    <property type="entry name" value="Glutathione synthetase ATP-binding domain-like"/>
    <property type="match status" value="1"/>
</dbReference>
<dbReference type="Pfam" id="PF13535">
    <property type="entry name" value="ATP-grasp_4"/>
    <property type="match status" value="1"/>
</dbReference>
<dbReference type="PROSITE" id="PS50975">
    <property type="entry name" value="ATP_GRASP"/>
    <property type="match status" value="1"/>
</dbReference>
<dbReference type="Gene3D" id="3.30.1490.20">
    <property type="entry name" value="ATP-grasp fold, A domain"/>
    <property type="match status" value="1"/>
</dbReference>
<dbReference type="PANTHER" id="PTHR43585">
    <property type="entry name" value="FUMIPYRROLE BIOSYNTHESIS PROTEIN C"/>
    <property type="match status" value="1"/>
</dbReference>
<keyword evidence="1" id="KW-0436">Ligase</keyword>
<dbReference type="GO" id="GO:0005524">
    <property type="term" value="F:ATP binding"/>
    <property type="evidence" value="ECO:0007669"/>
    <property type="project" value="UniProtKB-UniRule"/>
</dbReference>
<protein>
    <submittedName>
        <fullName evidence="6">ATP-grasp domain-containing protein</fullName>
    </submittedName>
</protein>